<evidence type="ECO:0000256" key="8">
    <source>
        <dbReference type="ARBA" id="ARBA00023239"/>
    </source>
</evidence>
<keyword evidence="7 10" id="KW-0028">Amino-acid biosynthesis</keyword>
<dbReference type="PANTHER" id="PTHR43345">
    <property type="entry name" value="3-ISOPROPYLMALATE DEHYDRATASE SMALL SUBUNIT 2-RELATED-RELATED"/>
    <property type="match status" value="1"/>
</dbReference>
<dbReference type="InterPro" id="IPR004431">
    <property type="entry name" value="3-IsopropMal_deHydase_ssu"/>
</dbReference>
<sequence>MHDKHQVIEGLAASIPLANLDTDQIMPKQFLRGIDKAGLDKGLLYDMRFDEAGRPRETFILNRPDYARTRILLAGPNFGCGSSREHAVWGLQQFGIRAIIAPSFGEIFYSNAMNNRLLLVMASEPDVRALMDDVSVPERGHIAIDLKTMRVRSGKREIAFDLSPRHRGMFIQGQDLIGASLAHREAIEAFAARHWQTHPWLKNVAGLTFERLGASAPASFAAASPSSAPGSTPTGAMGRAR</sequence>
<comment type="subunit">
    <text evidence="5 10">Heterodimer of LeuC and LeuD.</text>
</comment>
<dbReference type="InterPro" id="IPR033940">
    <property type="entry name" value="IPMI_Swivel"/>
</dbReference>
<evidence type="ECO:0000256" key="1">
    <source>
        <dbReference type="ARBA" id="ARBA00000491"/>
    </source>
</evidence>
<dbReference type="InterPro" id="IPR015928">
    <property type="entry name" value="Aconitase/3IPM_dehydase_swvl"/>
</dbReference>
<feature type="region of interest" description="Disordered" evidence="11">
    <location>
        <begin position="220"/>
        <end position="241"/>
    </location>
</feature>
<dbReference type="EC" id="4.2.1.33" evidence="10"/>
<evidence type="ECO:0000256" key="11">
    <source>
        <dbReference type="SAM" id="MobiDB-lite"/>
    </source>
</evidence>
<dbReference type="AlphaFoldDB" id="A0A853FQ07"/>
<dbReference type="GO" id="GO:0009098">
    <property type="term" value="P:L-leucine biosynthetic process"/>
    <property type="evidence" value="ECO:0007669"/>
    <property type="project" value="UniProtKB-UniRule"/>
</dbReference>
<evidence type="ECO:0000256" key="3">
    <source>
        <dbReference type="ARBA" id="ARBA00004729"/>
    </source>
</evidence>
<dbReference type="SUPFAM" id="SSF52016">
    <property type="entry name" value="LeuD/IlvD-like"/>
    <property type="match status" value="1"/>
</dbReference>
<comment type="pathway">
    <text evidence="3 10">Amino-acid biosynthesis; L-leucine biosynthesis; L-leucine from 3-methyl-2-oxobutanoate: step 2/4.</text>
</comment>
<dbReference type="GO" id="GO:0009316">
    <property type="term" value="C:3-isopropylmalate dehydratase complex"/>
    <property type="evidence" value="ECO:0007669"/>
    <property type="project" value="InterPro"/>
</dbReference>
<evidence type="ECO:0000313" key="14">
    <source>
        <dbReference type="Proteomes" id="UP000559809"/>
    </source>
</evidence>
<protein>
    <recommendedName>
        <fullName evidence="10">3-isopropylmalate dehydratase small subunit</fullName>
        <ecNumber evidence="10">4.2.1.33</ecNumber>
    </recommendedName>
    <alternativeName>
        <fullName evidence="10">Alpha-IPM isomerase</fullName>
        <shortName evidence="10">IPMI</shortName>
    </alternativeName>
    <alternativeName>
        <fullName evidence="10">Isopropylmalate isomerase</fullName>
    </alternativeName>
</protein>
<organism evidence="13 14">
    <name type="scientific">Parapusillimonas granuli</name>
    <dbReference type="NCBI Taxonomy" id="380911"/>
    <lineage>
        <taxon>Bacteria</taxon>
        <taxon>Pseudomonadati</taxon>
        <taxon>Pseudomonadota</taxon>
        <taxon>Betaproteobacteria</taxon>
        <taxon>Burkholderiales</taxon>
        <taxon>Alcaligenaceae</taxon>
        <taxon>Parapusillimonas</taxon>
    </lineage>
</organism>
<accession>A0A853FQ07</accession>
<comment type="similarity">
    <text evidence="4 10">Belongs to the LeuD family. LeuD type 1 subfamily.</text>
</comment>
<evidence type="ECO:0000256" key="4">
    <source>
        <dbReference type="ARBA" id="ARBA00009845"/>
    </source>
</evidence>
<dbReference type="Pfam" id="PF00694">
    <property type="entry name" value="Aconitase_C"/>
    <property type="match status" value="1"/>
</dbReference>
<evidence type="ECO:0000256" key="5">
    <source>
        <dbReference type="ARBA" id="ARBA00011271"/>
    </source>
</evidence>
<evidence type="ECO:0000256" key="9">
    <source>
        <dbReference type="ARBA" id="ARBA00023304"/>
    </source>
</evidence>
<name>A0A853FQ07_9BURK</name>
<comment type="function">
    <text evidence="2 10">Catalyzes the isomerization between 2-isopropylmalate and 3-isopropylmalate, via the formation of 2-isopropylmaleate.</text>
</comment>
<keyword evidence="8 10" id="KW-0456">Lyase</keyword>
<dbReference type="InterPro" id="IPR050075">
    <property type="entry name" value="LeuD"/>
</dbReference>
<evidence type="ECO:0000313" key="13">
    <source>
        <dbReference type="EMBL" id="NYT47835.1"/>
    </source>
</evidence>
<dbReference type="PANTHER" id="PTHR43345:SF5">
    <property type="entry name" value="3-ISOPROPYLMALATE DEHYDRATASE SMALL SUBUNIT"/>
    <property type="match status" value="1"/>
</dbReference>
<dbReference type="NCBIfam" id="NF002458">
    <property type="entry name" value="PRK01641.1"/>
    <property type="match status" value="1"/>
</dbReference>
<evidence type="ECO:0000256" key="10">
    <source>
        <dbReference type="HAMAP-Rule" id="MF_01031"/>
    </source>
</evidence>
<dbReference type="InterPro" id="IPR000573">
    <property type="entry name" value="AconitaseA/IPMdHydase_ssu_swvl"/>
</dbReference>
<dbReference type="RefSeq" id="WP_180153512.1">
    <property type="nucleotide sequence ID" value="NZ_JACCEM010000001.1"/>
</dbReference>
<dbReference type="GO" id="GO:0003861">
    <property type="term" value="F:3-isopropylmalate dehydratase activity"/>
    <property type="evidence" value="ECO:0007669"/>
    <property type="project" value="UniProtKB-UniRule"/>
</dbReference>
<dbReference type="UniPathway" id="UPA00048">
    <property type="reaction ID" value="UER00071"/>
</dbReference>
<dbReference type="Gene3D" id="3.20.19.10">
    <property type="entry name" value="Aconitase, domain 4"/>
    <property type="match status" value="1"/>
</dbReference>
<dbReference type="NCBIfam" id="TIGR00171">
    <property type="entry name" value="leuD"/>
    <property type="match status" value="1"/>
</dbReference>
<feature type="domain" description="Aconitase A/isopropylmalate dehydratase small subunit swivel" evidence="12">
    <location>
        <begin position="9"/>
        <end position="120"/>
    </location>
</feature>
<evidence type="ECO:0000256" key="7">
    <source>
        <dbReference type="ARBA" id="ARBA00022605"/>
    </source>
</evidence>
<dbReference type="EMBL" id="JACCEM010000001">
    <property type="protein sequence ID" value="NYT47835.1"/>
    <property type="molecule type" value="Genomic_DNA"/>
</dbReference>
<comment type="catalytic activity">
    <reaction evidence="1 10">
        <text>(2R,3S)-3-isopropylmalate = (2S)-2-isopropylmalate</text>
        <dbReference type="Rhea" id="RHEA:32287"/>
        <dbReference type="ChEBI" id="CHEBI:1178"/>
        <dbReference type="ChEBI" id="CHEBI:35121"/>
        <dbReference type="EC" id="4.2.1.33"/>
    </reaction>
</comment>
<gene>
    <name evidence="10 13" type="primary">leuD</name>
    <name evidence="13" type="ORF">H0A72_00785</name>
</gene>
<keyword evidence="6 10" id="KW-0432">Leucine biosynthesis</keyword>
<evidence type="ECO:0000256" key="2">
    <source>
        <dbReference type="ARBA" id="ARBA00002695"/>
    </source>
</evidence>
<dbReference type="CDD" id="cd01577">
    <property type="entry name" value="IPMI_Swivel"/>
    <property type="match status" value="1"/>
</dbReference>
<dbReference type="HAMAP" id="MF_01031">
    <property type="entry name" value="LeuD_type1"/>
    <property type="match status" value="1"/>
</dbReference>
<evidence type="ECO:0000259" key="12">
    <source>
        <dbReference type="Pfam" id="PF00694"/>
    </source>
</evidence>
<keyword evidence="14" id="KW-1185">Reference proteome</keyword>
<proteinExistence type="inferred from homology"/>
<keyword evidence="9 10" id="KW-0100">Branched-chain amino acid biosynthesis</keyword>
<evidence type="ECO:0000256" key="6">
    <source>
        <dbReference type="ARBA" id="ARBA00022430"/>
    </source>
</evidence>
<dbReference type="Proteomes" id="UP000559809">
    <property type="component" value="Unassembled WGS sequence"/>
</dbReference>
<reference evidence="13 14" key="1">
    <citation type="submission" date="2020-07" db="EMBL/GenBank/DDBJ databases">
        <title>Taxonomic revisions and descriptions of new bacterial species based on genomic comparisons in the high-G+C-content subgroup of the family Alcaligenaceae.</title>
        <authorList>
            <person name="Szabo A."/>
            <person name="Felfoldi T."/>
        </authorList>
    </citation>
    <scope>NUCLEOTIDE SEQUENCE [LARGE SCALE GENOMIC DNA]</scope>
    <source>
        <strain evidence="13 14">LMG 24012</strain>
    </source>
</reference>
<comment type="caution">
    <text evidence="13">The sequence shown here is derived from an EMBL/GenBank/DDBJ whole genome shotgun (WGS) entry which is preliminary data.</text>
</comment>